<reference evidence="1 2" key="1">
    <citation type="submission" date="2021-01" db="EMBL/GenBank/DDBJ databases">
        <title>FDA dAtabase for Regulatory Grade micrObial Sequences (FDA-ARGOS): Supporting development and validation of Infectious Disease Dx tests.</title>
        <authorList>
            <person name="Sproer C."/>
            <person name="Gronow S."/>
            <person name="Severitt S."/>
            <person name="Schroder I."/>
            <person name="Tallon L."/>
            <person name="Sadzewicz L."/>
            <person name="Zhao X."/>
            <person name="Boylan J."/>
            <person name="Ott S."/>
            <person name="Bowen H."/>
            <person name="Vavikolanu K."/>
            <person name="Mehta A."/>
            <person name="Aluvathingal J."/>
            <person name="Nadendla S."/>
            <person name="Lowell S."/>
            <person name="Myers T."/>
            <person name="Yan Y."/>
            <person name="Sichtig H."/>
        </authorList>
    </citation>
    <scope>NUCLEOTIDE SEQUENCE [LARGE SCALE GENOMIC DNA]</scope>
    <source>
        <strain evidence="1 2">FDAARGOS_1148</strain>
    </source>
</reference>
<dbReference type="EMBL" id="CP068073">
    <property type="protein sequence ID" value="QQS83120.1"/>
    <property type="molecule type" value="Genomic_DNA"/>
</dbReference>
<dbReference type="AlphaFoldDB" id="A0AB37H8V9"/>
<evidence type="ECO:0000313" key="1">
    <source>
        <dbReference type="EMBL" id="QQS83120.1"/>
    </source>
</evidence>
<sequence length="76" mass="9101">MTFPTFRLQELLGNMFRNEYKNDPIIQKHILELGWAIDRLIKRNEITPFDDYEVVMKKALKEMDWSAVNGTQRREG</sequence>
<proteinExistence type="predicted"/>
<evidence type="ECO:0000313" key="2">
    <source>
        <dbReference type="Proteomes" id="UP000595942"/>
    </source>
</evidence>
<dbReference type="Proteomes" id="UP000595942">
    <property type="component" value="Chromosome"/>
</dbReference>
<protein>
    <submittedName>
        <fullName evidence="1">Uncharacterized protein</fullName>
    </submittedName>
</protein>
<name>A0AB37H8V9_9STAP</name>
<keyword evidence="2" id="KW-1185">Reference proteome</keyword>
<dbReference type="GeneID" id="93726960"/>
<organism evidence="1 2">
    <name type="scientific">Staphylococcus condimenti</name>
    <dbReference type="NCBI Taxonomy" id="70255"/>
    <lineage>
        <taxon>Bacteria</taxon>
        <taxon>Bacillati</taxon>
        <taxon>Bacillota</taxon>
        <taxon>Bacilli</taxon>
        <taxon>Bacillales</taxon>
        <taxon>Staphylococcaceae</taxon>
        <taxon>Staphylococcus</taxon>
    </lineage>
</organism>
<gene>
    <name evidence="1" type="ORF">I6J05_01995</name>
</gene>
<dbReference type="RefSeq" id="WP_047130970.1">
    <property type="nucleotide sequence ID" value="NZ_CP015114.1"/>
</dbReference>
<accession>A0AB37H8V9</accession>
<dbReference type="KEGG" id="scv:A4G25_03705"/>